<dbReference type="RefSeq" id="XP_001582502.1">
    <property type="nucleotide sequence ID" value="XM_001582452.1"/>
</dbReference>
<keyword evidence="2" id="KW-1185">Reference proteome</keyword>
<dbReference type="InParanoid" id="A2DDZ0"/>
<dbReference type="EMBL" id="DS113190">
    <property type="protein sequence ID" value="EAY21516.1"/>
    <property type="molecule type" value="Genomic_DNA"/>
</dbReference>
<dbReference type="KEGG" id="tva:5467064"/>
<dbReference type="VEuPathDB" id="TrichDB:TVAG_199550"/>
<sequence>MQQRFEDNIQQLIAKYNESPSFEAKQKLAIKTFKACHDVSDRLPTELNKFIKRVVPRDTRKYDRRAVEELVNQHENHGIKNSPSYQLIQRHMGYTTQNTPIILLYGLLKLIPNRVSNSRVFKDQSAIYTELDRHLDWLTEYIRNAEMGGIKIFQYN</sequence>
<accession>A2DDZ0</accession>
<dbReference type="AlphaFoldDB" id="A2DDZ0"/>
<evidence type="ECO:0000313" key="2">
    <source>
        <dbReference type="Proteomes" id="UP000001542"/>
    </source>
</evidence>
<dbReference type="Proteomes" id="UP000001542">
    <property type="component" value="Unassembled WGS sequence"/>
</dbReference>
<gene>
    <name evidence="1" type="ORF">TVAG_199550</name>
</gene>
<reference evidence="1" key="2">
    <citation type="journal article" date="2007" name="Science">
        <title>Draft genome sequence of the sexually transmitted pathogen Trichomonas vaginalis.</title>
        <authorList>
            <person name="Carlton J.M."/>
            <person name="Hirt R.P."/>
            <person name="Silva J.C."/>
            <person name="Delcher A.L."/>
            <person name="Schatz M."/>
            <person name="Zhao Q."/>
            <person name="Wortman J.R."/>
            <person name="Bidwell S.L."/>
            <person name="Alsmark U.C.M."/>
            <person name="Besteiro S."/>
            <person name="Sicheritz-Ponten T."/>
            <person name="Noel C.J."/>
            <person name="Dacks J.B."/>
            <person name="Foster P.G."/>
            <person name="Simillion C."/>
            <person name="Van de Peer Y."/>
            <person name="Miranda-Saavedra D."/>
            <person name="Barton G.J."/>
            <person name="Westrop G.D."/>
            <person name="Mueller S."/>
            <person name="Dessi D."/>
            <person name="Fiori P.L."/>
            <person name="Ren Q."/>
            <person name="Paulsen I."/>
            <person name="Zhang H."/>
            <person name="Bastida-Corcuera F.D."/>
            <person name="Simoes-Barbosa A."/>
            <person name="Brown M.T."/>
            <person name="Hayes R.D."/>
            <person name="Mukherjee M."/>
            <person name="Okumura C.Y."/>
            <person name="Schneider R."/>
            <person name="Smith A.J."/>
            <person name="Vanacova S."/>
            <person name="Villalvazo M."/>
            <person name="Haas B.J."/>
            <person name="Pertea M."/>
            <person name="Feldblyum T.V."/>
            <person name="Utterback T.R."/>
            <person name="Shu C.L."/>
            <person name="Osoegawa K."/>
            <person name="de Jong P.J."/>
            <person name="Hrdy I."/>
            <person name="Horvathova L."/>
            <person name="Zubacova Z."/>
            <person name="Dolezal P."/>
            <person name="Malik S.B."/>
            <person name="Logsdon J.M. Jr."/>
            <person name="Henze K."/>
            <person name="Gupta A."/>
            <person name="Wang C.C."/>
            <person name="Dunne R.L."/>
            <person name="Upcroft J.A."/>
            <person name="Upcroft P."/>
            <person name="White O."/>
            <person name="Salzberg S.L."/>
            <person name="Tang P."/>
            <person name="Chiu C.-H."/>
            <person name="Lee Y.-S."/>
            <person name="Embley T.M."/>
            <person name="Coombs G.H."/>
            <person name="Mottram J.C."/>
            <person name="Tachezy J."/>
            <person name="Fraser-Liggett C.M."/>
            <person name="Johnson P.J."/>
        </authorList>
    </citation>
    <scope>NUCLEOTIDE SEQUENCE [LARGE SCALE GENOMIC DNA]</scope>
    <source>
        <strain evidence="1">G3</strain>
    </source>
</reference>
<proteinExistence type="predicted"/>
<reference evidence="1" key="1">
    <citation type="submission" date="2006-10" db="EMBL/GenBank/DDBJ databases">
        <authorList>
            <person name="Amadeo P."/>
            <person name="Zhao Q."/>
            <person name="Wortman J."/>
            <person name="Fraser-Liggett C."/>
            <person name="Carlton J."/>
        </authorList>
    </citation>
    <scope>NUCLEOTIDE SEQUENCE</scope>
    <source>
        <strain evidence="1">G3</strain>
    </source>
</reference>
<dbReference type="VEuPathDB" id="TrichDB:TVAGG3_1000170"/>
<evidence type="ECO:0000313" key="1">
    <source>
        <dbReference type="EMBL" id="EAY21516.1"/>
    </source>
</evidence>
<protein>
    <submittedName>
        <fullName evidence="1">Uncharacterized protein</fullName>
    </submittedName>
</protein>
<name>A2DDZ0_TRIV3</name>
<organism evidence="1 2">
    <name type="scientific">Trichomonas vaginalis (strain ATCC PRA-98 / G3)</name>
    <dbReference type="NCBI Taxonomy" id="412133"/>
    <lineage>
        <taxon>Eukaryota</taxon>
        <taxon>Metamonada</taxon>
        <taxon>Parabasalia</taxon>
        <taxon>Trichomonadida</taxon>
        <taxon>Trichomonadidae</taxon>
        <taxon>Trichomonas</taxon>
    </lineage>
</organism>